<accession>A0A9X4PCI7</accession>
<dbReference type="InterPro" id="IPR006342">
    <property type="entry name" value="FkbM_mtfrase"/>
</dbReference>
<gene>
    <name evidence="2" type="ORF">A6A20_08460</name>
</gene>
<proteinExistence type="predicted"/>
<protein>
    <recommendedName>
        <fullName evidence="1">Methyltransferase FkbM domain-containing protein</fullName>
    </recommendedName>
</protein>
<comment type="caution">
    <text evidence="2">The sequence shown here is derived from an EMBL/GenBank/DDBJ whole genome shotgun (WGS) entry which is preliminary data.</text>
</comment>
<dbReference type="Gene3D" id="3.40.50.150">
    <property type="entry name" value="Vaccinia Virus protein VP39"/>
    <property type="match status" value="1"/>
</dbReference>
<evidence type="ECO:0000259" key="1">
    <source>
        <dbReference type="Pfam" id="PF05050"/>
    </source>
</evidence>
<dbReference type="SUPFAM" id="SSF53335">
    <property type="entry name" value="S-adenosyl-L-methionine-dependent methyltransferases"/>
    <property type="match status" value="1"/>
</dbReference>
<dbReference type="RefSeq" id="WP_279573025.1">
    <property type="nucleotide sequence ID" value="NZ_LWID01000001.1"/>
</dbReference>
<sequence>MKTVLHQLKWGNFNLIQGDMISDFACTYGEWSEVEVAFFHDILTEQSNIVEVGANLGLHTIPLAKKANKGKLFCFEPQRIIFQLLCGNITMNNLTNVYAYQQGVGREQSKCEIHSTNYNESWNYGSFSLDKSFSTEQDYQGEIETEQVDIICLDKHQQINQLDSLTLLKVDAEGFDLQVLQGAEKVIAKYQPIIFIEAHFYQAPVLIRYLNQLNYQCYWFISDRYQTNNFFRQPKTLTGLDVNLACFPCKNNVGGGGGEYQVILLIYQ</sequence>
<dbReference type="AlphaFoldDB" id="A0A9X4PCI7"/>
<dbReference type="Proteomes" id="UP001155500">
    <property type="component" value="Unassembled WGS sequence"/>
</dbReference>
<dbReference type="InterPro" id="IPR052514">
    <property type="entry name" value="SAM-dependent_MTase"/>
</dbReference>
<dbReference type="InterPro" id="IPR029063">
    <property type="entry name" value="SAM-dependent_MTases_sf"/>
</dbReference>
<evidence type="ECO:0000313" key="2">
    <source>
        <dbReference type="EMBL" id="MDG6895652.1"/>
    </source>
</evidence>
<dbReference type="EMBL" id="LWID01000001">
    <property type="protein sequence ID" value="MDG6895652.1"/>
    <property type="molecule type" value="Genomic_DNA"/>
</dbReference>
<keyword evidence="3" id="KW-1185">Reference proteome</keyword>
<evidence type="ECO:0000313" key="3">
    <source>
        <dbReference type="Proteomes" id="UP001155500"/>
    </source>
</evidence>
<dbReference type="Pfam" id="PF05050">
    <property type="entry name" value="Methyltransf_21"/>
    <property type="match status" value="1"/>
</dbReference>
<dbReference type="NCBIfam" id="TIGR01444">
    <property type="entry name" value="fkbM_fam"/>
    <property type="match status" value="1"/>
</dbReference>
<organism evidence="2 3">
    <name type="scientific">Volucribacter amazonae</name>
    <dbReference type="NCBI Taxonomy" id="256731"/>
    <lineage>
        <taxon>Bacteria</taxon>
        <taxon>Pseudomonadati</taxon>
        <taxon>Pseudomonadota</taxon>
        <taxon>Gammaproteobacteria</taxon>
        <taxon>Pasteurellales</taxon>
        <taxon>Pasteurellaceae</taxon>
        <taxon>Volucribacter</taxon>
    </lineage>
</organism>
<name>A0A9X4PCI7_9PAST</name>
<dbReference type="PANTHER" id="PTHR34203:SF15">
    <property type="entry name" value="SLL1173 PROTEIN"/>
    <property type="match status" value="1"/>
</dbReference>
<dbReference type="PANTHER" id="PTHR34203">
    <property type="entry name" value="METHYLTRANSFERASE, FKBM FAMILY PROTEIN"/>
    <property type="match status" value="1"/>
</dbReference>
<reference evidence="2" key="1">
    <citation type="submission" date="2016-03" db="EMBL/GenBank/DDBJ databases">
        <title>Co-evolution between Pasteurellaceae and their hosts.</title>
        <authorList>
            <person name="Hansen M.J."/>
            <person name="Bojesen A.M."/>
            <person name="Planet P."/>
        </authorList>
    </citation>
    <scope>NUCLEOTIDE SEQUENCE</scope>
    <source>
        <strain evidence="2">146/S8/89</strain>
    </source>
</reference>
<feature type="domain" description="Methyltransferase FkbM" evidence="1">
    <location>
        <begin position="51"/>
        <end position="216"/>
    </location>
</feature>